<dbReference type="EMBL" id="MHKD01000008">
    <property type="protein sequence ID" value="OGY85077.1"/>
    <property type="molecule type" value="Genomic_DNA"/>
</dbReference>
<name>A0A1G2BA52_9BACT</name>
<dbReference type="SUPFAM" id="SSF52218">
    <property type="entry name" value="Flavoproteins"/>
    <property type="match status" value="1"/>
</dbReference>
<protein>
    <submittedName>
        <fullName evidence="1">Uncharacterized protein</fullName>
    </submittedName>
</protein>
<reference evidence="1 2" key="1">
    <citation type="journal article" date="2016" name="Nat. Commun.">
        <title>Thousands of microbial genomes shed light on interconnected biogeochemical processes in an aquifer system.</title>
        <authorList>
            <person name="Anantharaman K."/>
            <person name="Brown C.T."/>
            <person name="Hug L.A."/>
            <person name="Sharon I."/>
            <person name="Castelle C.J."/>
            <person name="Probst A.J."/>
            <person name="Thomas B.C."/>
            <person name="Singh A."/>
            <person name="Wilkins M.J."/>
            <person name="Karaoz U."/>
            <person name="Brodie E.L."/>
            <person name="Williams K.H."/>
            <person name="Hubbard S.S."/>
            <person name="Banfield J.F."/>
        </authorList>
    </citation>
    <scope>NUCLEOTIDE SEQUENCE [LARGE SCALE GENOMIC DNA]</scope>
</reference>
<dbReference type="AlphaFoldDB" id="A0A1G2BA52"/>
<dbReference type="InterPro" id="IPR029039">
    <property type="entry name" value="Flavoprotein-like_sf"/>
</dbReference>
<dbReference type="Gene3D" id="3.40.50.360">
    <property type="match status" value="1"/>
</dbReference>
<dbReference type="Proteomes" id="UP000176952">
    <property type="component" value="Unassembled WGS sequence"/>
</dbReference>
<evidence type="ECO:0000313" key="1">
    <source>
        <dbReference type="EMBL" id="OGY85077.1"/>
    </source>
</evidence>
<accession>A0A1G2BA52</accession>
<sequence>MNVSRRNIHHKHLENSLRYLRRKRRILFLCTSNRWIGEKTGEKPKSTQLAYYMASALSGKKITILDIPRLNIYPCEGNVSTARGNSCGKLKAALKDRAKNPTGHHRCWASINNPDDELWKVSKALFASDCVIFFGSVRWGQMNSFYQKLIERLTWLENRHSSLGETNVLAKIAAGIIAVGQNWHGAEIVKTQKQVLGFYGFDVVDALCWNWQYTNNLHDEREDSYAKASDVFRDTFFD</sequence>
<proteinExistence type="predicted"/>
<comment type="caution">
    <text evidence="1">The sequence shown here is derived from an EMBL/GenBank/DDBJ whole genome shotgun (WGS) entry which is preliminary data.</text>
</comment>
<evidence type="ECO:0000313" key="2">
    <source>
        <dbReference type="Proteomes" id="UP000176952"/>
    </source>
</evidence>
<gene>
    <name evidence="1" type="ORF">A3F54_04120</name>
</gene>
<organism evidence="1 2">
    <name type="scientific">Candidatus Kerfeldbacteria bacterium RIFCSPHIGHO2_12_FULL_48_17</name>
    <dbReference type="NCBI Taxonomy" id="1798542"/>
    <lineage>
        <taxon>Bacteria</taxon>
        <taxon>Candidatus Kerfeldiibacteriota</taxon>
    </lineage>
</organism>